<dbReference type="RefSeq" id="WP_117297692.1">
    <property type="nucleotide sequence ID" value="NZ_QVQT02000001.1"/>
</dbReference>
<feature type="transmembrane region" description="Helical" evidence="2">
    <location>
        <begin position="119"/>
        <end position="140"/>
    </location>
</feature>
<keyword evidence="4" id="KW-1185">Reference proteome</keyword>
<evidence type="ECO:0000313" key="3">
    <source>
        <dbReference type="EMBL" id="RFU18398.1"/>
    </source>
</evidence>
<evidence type="ECO:0000313" key="4">
    <source>
        <dbReference type="Proteomes" id="UP000264702"/>
    </source>
</evidence>
<feature type="transmembrane region" description="Helical" evidence="2">
    <location>
        <begin position="94"/>
        <end position="113"/>
    </location>
</feature>
<protein>
    <submittedName>
        <fullName evidence="3">Uncharacterized protein</fullName>
    </submittedName>
</protein>
<dbReference type="OrthoDB" id="4502109at2"/>
<evidence type="ECO:0000256" key="1">
    <source>
        <dbReference type="SAM" id="MobiDB-lite"/>
    </source>
</evidence>
<feature type="transmembrane region" description="Helical" evidence="2">
    <location>
        <begin position="29"/>
        <end position="48"/>
    </location>
</feature>
<evidence type="ECO:0000256" key="2">
    <source>
        <dbReference type="SAM" id="Phobius"/>
    </source>
</evidence>
<comment type="caution">
    <text evidence="3">The sequence shown here is derived from an EMBL/GenBank/DDBJ whole genome shotgun (WGS) entry which is preliminary data.</text>
</comment>
<dbReference type="Proteomes" id="UP000264702">
    <property type="component" value="Unassembled WGS sequence"/>
</dbReference>
<proteinExistence type="predicted"/>
<keyword evidence="2" id="KW-0812">Transmembrane</keyword>
<reference evidence="3 4" key="1">
    <citation type="submission" date="2018-08" db="EMBL/GenBank/DDBJ databases">
        <title>Acidipila sp. 4G-K13, an acidobacterium isolated from forest soil.</title>
        <authorList>
            <person name="Gao Z.-H."/>
            <person name="Qiu L.-H."/>
        </authorList>
    </citation>
    <scope>NUCLEOTIDE SEQUENCE [LARGE SCALE GENOMIC DNA]</scope>
    <source>
        <strain evidence="3 4">4G-K13</strain>
    </source>
</reference>
<gene>
    <name evidence="3" type="ORF">D0Y96_02195</name>
</gene>
<name>A0A372IU12_9BACT</name>
<feature type="region of interest" description="Disordered" evidence="1">
    <location>
        <begin position="404"/>
        <end position="430"/>
    </location>
</feature>
<feature type="transmembrane region" description="Helical" evidence="2">
    <location>
        <begin position="54"/>
        <end position="73"/>
    </location>
</feature>
<keyword evidence="2" id="KW-1133">Transmembrane helix</keyword>
<organism evidence="3 4">
    <name type="scientific">Paracidobacterium acidisoli</name>
    <dbReference type="NCBI Taxonomy" id="2303751"/>
    <lineage>
        <taxon>Bacteria</taxon>
        <taxon>Pseudomonadati</taxon>
        <taxon>Acidobacteriota</taxon>
        <taxon>Terriglobia</taxon>
        <taxon>Terriglobales</taxon>
        <taxon>Acidobacteriaceae</taxon>
        <taxon>Paracidobacterium</taxon>
    </lineage>
</organism>
<dbReference type="EMBL" id="QVQT01000001">
    <property type="protein sequence ID" value="RFU18398.1"/>
    <property type="molecule type" value="Genomic_DNA"/>
</dbReference>
<dbReference type="AlphaFoldDB" id="A0A372IU12"/>
<keyword evidence="2" id="KW-0472">Membrane</keyword>
<sequence length="474" mass="50872">MRSFGPDDVIEPVLSPLAAAGEKELPARWLGPVMLLCALVFGIFAWLASQADNGRSIAFALAAIAGVAVVTALKAFRNVRSGRTASRELSPLESAVAGILLIAMTGAFASSYWSAEEHFSAILVGAFGAAILALLVLTLLRGIQNRRIARAMRAKGTALPAPEADAADDAGPAKAAPPMRLDVYLQEELPALPYAYQPQVLATGNILGQRPQHILYLYNFFSSNNLVSKLKSGWRRFGPVYFLGSPQDISFHHTFSLSVKKAVSSELLLNPQAFDERLAAAPTAPLPPGEKDLTGVSYLSGGYPQQLFLCTDASWRHGVMRLFALADVVIIDATAYAPARSGLNWEIGFVVNHIASEKFAVLVNAETDQVALGNQFREKWAAMRAGSPNNRPDAGPVRFVVLKQKDPQQSTQRSETAAAPQPENPPGLRPLFCTLARQMLPDVLEEDRIFGLVMTAQAAESALTAPTAVSAQQS</sequence>
<accession>A0A372IU12</accession>